<dbReference type="EMBL" id="WBOF01000005">
    <property type="protein sequence ID" value="MQS17535.1"/>
    <property type="molecule type" value="Genomic_DNA"/>
</dbReference>
<reference evidence="4 5" key="1">
    <citation type="submission" date="2019-09" db="EMBL/GenBank/DDBJ databases">
        <title>Genome Sequences of Streptomyces kaniharaensis ATCC 21070.</title>
        <authorList>
            <person name="Zhu W."/>
            <person name="De Crecy-Lagard V."/>
            <person name="Richards N.G."/>
        </authorList>
    </citation>
    <scope>NUCLEOTIDE SEQUENCE [LARGE SCALE GENOMIC DNA]</scope>
    <source>
        <strain evidence="4 5">SF-557</strain>
    </source>
</reference>
<proteinExistence type="predicted"/>
<evidence type="ECO:0000259" key="3">
    <source>
        <dbReference type="SMART" id="SM00858"/>
    </source>
</evidence>
<dbReference type="Pfam" id="PF08666">
    <property type="entry name" value="SAF"/>
    <property type="match status" value="1"/>
</dbReference>
<dbReference type="SMART" id="SM00858">
    <property type="entry name" value="SAF"/>
    <property type="match status" value="1"/>
</dbReference>
<dbReference type="RefSeq" id="WP_153470637.1">
    <property type="nucleotide sequence ID" value="NZ_WBOF01000005.1"/>
</dbReference>
<feature type="transmembrane region" description="Helical" evidence="2">
    <location>
        <begin position="39"/>
        <end position="59"/>
    </location>
</feature>
<keyword evidence="2" id="KW-0472">Membrane</keyword>
<keyword evidence="2" id="KW-0812">Transmembrane</keyword>
<feature type="domain" description="SAF" evidence="3">
    <location>
        <begin position="66"/>
        <end position="129"/>
    </location>
</feature>
<dbReference type="Proteomes" id="UP000450000">
    <property type="component" value="Unassembled WGS sequence"/>
</dbReference>
<dbReference type="AlphaFoldDB" id="A0A6N7L2V7"/>
<gene>
    <name evidence="4" type="ORF">F7Q99_36455</name>
</gene>
<feature type="region of interest" description="Disordered" evidence="1">
    <location>
        <begin position="1"/>
        <end position="34"/>
    </location>
</feature>
<keyword evidence="5" id="KW-1185">Reference proteome</keyword>
<comment type="caution">
    <text evidence="4">The sequence shown here is derived from an EMBL/GenBank/DDBJ whole genome shotgun (WGS) entry which is preliminary data.</text>
</comment>
<name>A0A6N7L2V7_9ACTN</name>
<evidence type="ECO:0000256" key="2">
    <source>
        <dbReference type="SAM" id="Phobius"/>
    </source>
</evidence>
<evidence type="ECO:0000313" key="4">
    <source>
        <dbReference type="EMBL" id="MQS17535.1"/>
    </source>
</evidence>
<dbReference type="OrthoDB" id="3522397at2"/>
<sequence length="230" mass="22989">MAPTLTRQRRAPAGDAAKGTQSGPLPVADPGPRRSRRPALVAVGVALAAVGGLTAAYLVQQAGHRVQVIAVAHPIPAGKVISASDLKSASVIPDPALHPVPVSRSSDILGKAAAADLPAGTLVTDTSVRAGQPLRAGKDTVGVLAKVGQLPAQSLQAGDEVHVVSTPGPQDDKAAPATRPSTIDAVVLQVGEPDANGARVVDLAVNPVDSPVVASWAATGRIALVLKARG</sequence>
<protein>
    <recommendedName>
        <fullName evidence="3">SAF domain-containing protein</fullName>
    </recommendedName>
</protein>
<organism evidence="4 5">
    <name type="scientific">Streptomyces kaniharaensis</name>
    <dbReference type="NCBI Taxonomy" id="212423"/>
    <lineage>
        <taxon>Bacteria</taxon>
        <taxon>Bacillati</taxon>
        <taxon>Actinomycetota</taxon>
        <taxon>Actinomycetes</taxon>
        <taxon>Kitasatosporales</taxon>
        <taxon>Streptomycetaceae</taxon>
        <taxon>Streptomyces</taxon>
    </lineage>
</organism>
<evidence type="ECO:0000256" key="1">
    <source>
        <dbReference type="SAM" id="MobiDB-lite"/>
    </source>
</evidence>
<accession>A0A6N7L2V7</accession>
<dbReference type="InterPro" id="IPR013974">
    <property type="entry name" value="SAF"/>
</dbReference>
<dbReference type="Gene3D" id="3.90.1210.10">
    <property type="entry name" value="Antifreeze-like/N-acetylneuraminic acid synthase C-terminal domain"/>
    <property type="match status" value="1"/>
</dbReference>
<keyword evidence="2" id="KW-1133">Transmembrane helix</keyword>
<evidence type="ECO:0000313" key="5">
    <source>
        <dbReference type="Proteomes" id="UP000450000"/>
    </source>
</evidence>